<evidence type="ECO:0000313" key="2">
    <source>
        <dbReference type="Proteomes" id="UP000305709"/>
    </source>
</evidence>
<dbReference type="SUPFAM" id="SSF54001">
    <property type="entry name" value="Cysteine proteinases"/>
    <property type="match status" value="1"/>
</dbReference>
<proteinExistence type="predicted"/>
<dbReference type="Gene3D" id="3.90.1720.10">
    <property type="entry name" value="endopeptidase domain like (from Nostoc punctiforme)"/>
    <property type="match status" value="1"/>
</dbReference>
<organism evidence="1 2">
    <name type="scientific">Rubellimicrobium roseum</name>
    <dbReference type="NCBI Taxonomy" id="687525"/>
    <lineage>
        <taxon>Bacteria</taxon>
        <taxon>Pseudomonadati</taxon>
        <taxon>Pseudomonadota</taxon>
        <taxon>Alphaproteobacteria</taxon>
        <taxon>Rhodobacterales</taxon>
        <taxon>Roseobacteraceae</taxon>
        <taxon>Rubellimicrobium</taxon>
    </lineage>
</organism>
<dbReference type="InterPro" id="IPR038765">
    <property type="entry name" value="Papain-like_cys_pep_sf"/>
</dbReference>
<dbReference type="RefSeq" id="WP_139082433.1">
    <property type="nucleotide sequence ID" value="NZ_VDFV01000024.1"/>
</dbReference>
<evidence type="ECO:0000313" key="1">
    <source>
        <dbReference type="EMBL" id="TNC68511.1"/>
    </source>
</evidence>
<comment type="caution">
    <text evidence="1">The sequence shown here is derived from an EMBL/GenBank/DDBJ whole genome shotgun (WGS) entry which is preliminary data.</text>
</comment>
<dbReference type="AlphaFoldDB" id="A0A5C4N7I3"/>
<gene>
    <name evidence="1" type="ORF">FHG71_14595</name>
</gene>
<protein>
    <recommendedName>
        <fullName evidence="3">NlpC/P60 domain-containing protein</fullName>
    </recommendedName>
</protein>
<dbReference type="EMBL" id="VDFV01000024">
    <property type="protein sequence ID" value="TNC68511.1"/>
    <property type="molecule type" value="Genomic_DNA"/>
</dbReference>
<dbReference type="OrthoDB" id="7857195at2"/>
<keyword evidence="2" id="KW-1185">Reference proteome</keyword>
<sequence length="143" mass="15782">MTDRIAAPHPAQPSAWAQAYVGLPYILGAGECAHRAALVWRQEFGLEIEVSPAHGNLQLAQDLIRAELQRPNWTPVRRPQEGDAVVMWKGRLLAHVGVWVAPGHILHCTRADGMTLTPEAELEAQGFRVFGFFRWQAAEALAA</sequence>
<name>A0A5C4N7I3_9RHOB</name>
<accession>A0A5C4N7I3</accession>
<evidence type="ECO:0008006" key="3">
    <source>
        <dbReference type="Google" id="ProtNLM"/>
    </source>
</evidence>
<dbReference type="Proteomes" id="UP000305709">
    <property type="component" value="Unassembled WGS sequence"/>
</dbReference>
<reference evidence="1 2" key="1">
    <citation type="submission" date="2019-06" db="EMBL/GenBank/DDBJ databases">
        <authorList>
            <person name="Jiang L."/>
        </authorList>
    </citation>
    <scope>NUCLEOTIDE SEQUENCE [LARGE SCALE GENOMIC DNA]</scope>
    <source>
        <strain evidence="1 2">YIM 48858</strain>
    </source>
</reference>